<evidence type="ECO:0000256" key="12">
    <source>
        <dbReference type="RuleBase" id="RU000645"/>
    </source>
</evidence>
<feature type="compositionally biased region" description="Basic and acidic residues" evidence="13">
    <location>
        <begin position="64"/>
        <end position="85"/>
    </location>
</feature>
<dbReference type="GO" id="GO:0003743">
    <property type="term" value="F:translation initiation factor activity"/>
    <property type="evidence" value="ECO:0007669"/>
    <property type="project" value="UniProtKB-UniRule"/>
</dbReference>
<dbReference type="Pfam" id="PF03144">
    <property type="entry name" value="GTP_EFTU_D2"/>
    <property type="match status" value="1"/>
</dbReference>
<keyword evidence="4 10" id="KW-0963">Cytoplasm</keyword>
<protein>
    <recommendedName>
        <fullName evidence="3 10">Translation initiation factor IF-2</fullName>
    </recommendedName>
</protein>
<feature type="binding site" evidence="10">
    <location>
        <begin position="506"/>
        <end position="509"/>
    </location>
    <ligand>
        <name>GTP</name>
        <dbReference type="ChEBI" id="CHEBI:37565"/>
    </ligand>
</feature>
<dbReference type="FunFam" id="2.40.30.10:FF:000054">
    <property type="entry name" value="Translation initiation factor IF-2"/>
    <property type="match status" value="1"/>
</dbReference>
<feature type="compositionally biased region" description="Basic and acidic residues" evidence="13">
    <location>
        <begin position="215"/>
        <end position="237"/>
    </location>
</feature>
<feature type="region of interest" description="Disordered" evidence="13">
    <location>
        <begin position="104"/>
        <end position="244"/>
    </location>
</feature>
<dbReference type="InterPro" id="IPR004161">
    <property type="entry name" value="EFTu-like_2"/>
</dbReference>
<evidence type="ECO:0000256" key="1">
    <source>
        <dbReference type="ARBA" id="ARBA00004496"/>
    </source>
</evidence>
<comment type="function">
    <text evidence="9 10 11">One of the essential components for the initiation of protein synthesis. Protects formylmethionyl-tRNA from spontaneous hydrolysis and promotes its binding to the 30S ribosomal subunits. Also involved in the hydrolysis of GTP during the formation of the 70S ribosomal complex.</text>
</comment>
<dbReference type="InterPro" id="IPR036925">
    <property type="entry name" value="TIF_IF2_dom3_sf"/>
</dbReference>
<dbReference type="GO" id="GO:0003924">
    <property type="term" value="F:GTPase activity"/>
    <property type="evidence" value="ECO:0007669"/>
    <property type="project" value="UniProtKB-UniRule"/>
</dbReference>
<evidence type="ECO:0000256" key="4">
    <source>
        <dbReference type="ARBA" id="ARBA00022490"/>
    </source>
</evidence>
<feature type="binding site" evidence="10">
    <location>
        <begin position="406"/>
        <end position="413"/>
    </location>
    <ligand>
        <name>GTP</name>
        <dbReference type="ChEBI" id="CHEBI:37565"/>
    </ligand>
</feature>
<name>A0A7V5PR63_CALAY</name>
<sequence>MAGKKYKVFKICKELNLGHETIISFLEQKGEKVSGPNASVSEDLYLEILERFATDKAKAEQIKARRAQKEGKVEEPEAQEAKTVEESSYLQELKKSIEAGVEAIARGKEEKPAKAKKTSKAKKEEAQPKPVEAEAAAQPEAAREETPVAAKPEPETAKEQAVVTPVEEKIEKEAPVAEKPKVQKEKEEKPAAKAKEKEEEKKAKAKTKKKGKKGKSSDEAGISEKERKRRKAMEMIRKEKKLRRGPRLAEIAVGGEDLVEQPKKKKSKRQKRKKVDLKEVQDTLKKTLASMESKGKKSKKHKKIIKTEDGQEIEENILKVAEFISVNELANLLDVPVAEIITKCLELGLVVTINQRLDIDTISLLAEEYGYKVEEQFVSEFIDDEEEEEVDESQLVPRAPIVTIMGHVDHGKTSLLDYLRKSNIAGGEAGGITQHIGAYEVEYDGKLITFLDTPGHEAFTAMRARGAQVTDIVVLIIAADDAVMPQTDEALDHAKAAGAKIVIAINKIDKPGADPERIKQQLAERDVLVEEWGGTYQVAEISAKTGQGIPDLLEKILLEAEMLDLKANPNRRAKGVIIESRLDRGKGAIATVLVQDGTLRVGDNFVAGHYYGKVRALLNEREERIKEVKPSQPAVVVGFEGVPQAGDIFMVMKDERSARELSSKRMQLKREQDAKQVKLMTLAQISEQIKHGETQELPIVIKADSDGSAEALADAFTKLSTDEVKVNIIRKGVGAISESDVLLASASRAVIIGFHVIAHAKARELANTEKVDIRLYRVIYDATNDIKMAMEGMLAPEIQEKVVGQAEVRETFKISRIGTVAGCYVTEGKIFRNNKVRLIRDGVEVYFGNISSLKRFKDDVKEVASGFECGIQIENYNDIKVGDIIQSLEEKEVKRTL</sequence>
<dbReference type="InterPro" id="IPR053905">
    <property type="entry name" value="EF-G-like_DII"/>
</dbReference>
<dbReference type="InterPro" id="IPR000178">
    <property type="entry name" value="TF_IF2_bacterial-like"/>
</dbReference>
<feature type="region of interest" description="Disordered" evidence="13">
    <location>
        <begin position="64"/>
        <end position="89"/>
    </location>
</feature>
<keyword evidence="8 10" id="KW-0342">GTP-binding</keyword>
<evidence type="ECO:0000256" key="2">
    <source>
        <dbReference type="ARBA" id="ARBA00007733"/>
    </source>
</evidence>
<feature type="compositionally biased region" description="Basic and acidic residues" evidence="13">
    <location>
        <begin position="166"/>
        <end position="202"/>
    </location>
</feature>
<dbReference type="InterPro" id="IPR006847">
    <property type="entry name" value="IF2_N"/>
</dbReference>
<dbReference type="PANTHER" id="PTHR43381">
    <property type="entry name" value="TRANSLATION INITIATION FACTOR IF-2-RELATED"/>
    <property type="match status" value="1"/>
</dbReference>
<organism evidence="15">
    <name type="scientific">Caldithrix abyssi</name>
    <dbReference type="NCBI Taxonomy" id="187145"/>
    <lineage>
        <taxon>Bacteria</taxon>
        <taxon>Pseudomonadati</taxon>
        <taxon>Calditrichota</taxon>
        <taxon>Calditrichia</taxon>
        <taxon>Calditrichales</taxon>
        <taxon>Calditrichaceae</taxon>
        <taxon>Caldithrix</taxon>
    </lineage>
</organism>
<dbReference type="CDD" id="cd01887">
    <property type="entry name" value="IF2_eIF5B"/>
    <property type="match status" value="1"/>
</dbReference>
<gene>
    <name evidence="10" type="primary">infB</name>
    <name evidence="15" type="ORF">ENJ89_11125</name>
</gene>
<evidence type="ECO:0000256" key="9">
    <source>
        <dbReference type="ARBA" id="ARBA00025162"/>
    </source>
</evidence>
<dbReference type="AlphaFoldDB" id="A0A7V5PR63"/>
<feature type="compositionally biased region" description="Basic and acidic residues" evidence="13">
    <location>
        <begin position="141"/>
        <end position="158"/>
    </location>
</feature>
<evidence type="ECO:0000256" key="11">
    <source>
        <dbReference type="RuleBase" id="RU000644"/>
    </source>
</evidence>
<feature type="compositionally biased region" description="Basic residues" evidence="13">
    <location>
        <begin position="203"/>
        <end position="214"/>
    </location>
</feature>
<dbReference type="SUPFAM" id="SSF50447">
    <property type="entry name" value="Translation proteins"/>
    <property type="match status" value="2"/>
</dbReference>
<dbReference type="GO" id="GO:0005829">
    <property type="term" value="C:cytosol"/>
    <property type="evidence" value="ECO:0007669"/>
    <property type="project" value="TreeGrafter"/>
</dbReference>
<keyword evidence="6 10" id="KW-0547">Nucleotide-binding</keyword>
<evidence type="ECO:0000313" key="15">
    <source>
        <dbReference type="EMBL" id="HHJ53737.1"/>
    </source>
</evidence>
<dbReference type="CDD" id="cd03692">
    <property type="entry name" value="mtIF2_IVc"/>
    <property type="match status" value="1"/>
</dbReference>
<reference evidence="15" key="1">
    <citation type="journal article" date="2020" name="mSystems">
        <title>Genome- and Community-Level Interaction Insights into Carbon Utilization and Element Cycling Functions of Hydrothermarchaeota in Hydrothermal Sediment.</title>
        <authorList>
            <person name="Zhou Z."/>
            <person name="Liu Y."/>
            <person name="Xu W."/>
            <person name="Pan J."/>
            <person name="Luo Z.H."/>
            <person name="Li M."/>
        </authorList>
    </citation>
    <scope>NUCLEOTIDE SEQUENCE [LARGE SCALE GENOMIC DNA]</scope>
    <source>
        <strain evidence="15">HyVt-527</strain>
    </source>
</reference>
<dbReference type="NCBIfam" id="TIGR00231">
    <property type="entry name" value="small_GTP"/>
    <property type="match status" value="1"/>
</dbReference>
<dbReference type="InterPro" id="IPR005225">
    <property type="entry name" value="Small_GTP-bd"/>
</dbReference>
<evidence type="ECO:0000259" key="14">
    <source>
        <dbReference type="PROSITE" id="PS51722"/>
    </source>
</evidence>
<dbReference type="Gene3D" id="1.10.10.2480">
    <property type="match status" value="1"/>
</dbReference>
<dbReference type="EMBL" id="DROD01000702">
    <property type="protein sequence ID" value="HHJ53737.1"/>
    <property type="molecule type" value="Genomic_DNA"/>
</dbReference>
<dbReference type="PROSITE" id="PS51722">
    <property type="entry name" value="G_TR_2"/>
    <property type="match status" value="1"/>
</dbReference>
<dbReference type="Pfam" id="PF04760">
    <property type="entry name" value="IF2_N"/>
    <property type="match status" value="1"/>
</dbReference>
<dbReference type="InterPro" id="IPR000795">
    <property type="entry name" value="T_Tr_GTP-bd_dom"/>
</dbReference>
<evidence type="ECO:0000256" key="3">
    <source>
        <dbReference type="ARBA" id="ARBA00020675"/>
    </source>
</evidence>
<dbReference type="SUPFAM" id="SSF52156">
    <property type="entry name" value="Initiation factor IF2/eIF5b, domain 3"/>
    <property type="match status" value="1"/>
</dbReference>
<keyword evidence="7 10" id="KW-0648">Protein biosynthesis</keyword>
<evidence type="ECO:0000256" key="8">
    <source>
        <dbReference type="ARBA" id="ARBA00023134"/>
    </source>
</evidence>
<evidence type="ECO:0000256" key="6">
    <source>
        <dbReference type="ARBA" id="ARBA00022741"/>
    </source>
</evidence>
<dbReference type="InterPro" id="IPR009000">
    <property type="entry name" value="Transl_B-barrel_sf"/>
</dbReference>
<dbReference type="Gene3D" id="2.40.30.10">
    <property type="entry name" value="Translation factors"/>
    <property type="match status" value="2"/>
</dbReference>
<feature type="binding site" evidence="10">
    <location>
        <begin position="452"/>
        <end position="456"/>
    </location>
    <ligand>
        <name>GTP</name>
        <dbReference type="ChEBI" id="CHEBI:37565"/>
    </ligand>
</feature>
<dbReference type="Gene3D" id="3.40.50.10050">
    <property type="entry name" value="Translation initiation factor IF- 2, domain 3"/>
    <property type="match status" value="1"/>
</dbReference>
<dbReference type="PROSITE" id="PS01176">
    <property type="entry name" value="IF2"/>
    <property type="match status" value="1"/>
</dbReference>
<keyword evidence="5 10" id="KW-0396">Initiation factor</keyword>
<evidence type="ECO:0000256" key="10">
    <source>
        <dbReference type="HAMAP-Rule" id="MF_00100"/>
    </source>
</evidence>
<feature type="region of interest" description="G-domain" evidence="10">
    <location>
        <begin position="400"/>
        <end position="548"/>
    </location>
</feature>
<dbReference type="Pfam" id="PF11987">
    <property type="entry name" value="IF-2"/>
    <property type="match status" value="1"/>
</dbReference>
<proteinExistence type="inferred from homology"/>
<dbReference type="Proteomes" id="UP000886124">
    <property type="component" value="Unassembled WGS sequence"/>
</dbReference>
<dbReference type="FunFam" id="2.40.30.10:FF:000008">
    <property type="entry name" value="Translation initiation factor IF-2"/>
    <property type="match status" value="1"/>
</dbReference>
<evidence type="ECO:0000256" key="13">
    <source>
        <dbReference type="SAM" id="MobiDB-lite"/>
    </source>
</evidence>
<dbReference type="InterPro" id="IPR027417">
    <property type="entry name" value="P-loop_NTPase"/>
</dbReference>
<comment type="caution">
    <text evidence="15">The sequence shown here is derived from an EMBL/GenBank/DDBJ whole genome shotgun (WGS) entry which is preliminary data.</text>
</comment>
<dbReference type="InterPro" id="IPR044145">
    <property type="entry name" value="IF2_II"/>
</dbReference>
<dbReference type="Gene3D" id="3.40.50.300">
    <property type="entry name" value="P-loop containing nucleotide triphosphate hydrolases"/>
    <property type="match status" value="1"/>
</dbReference>
<dbReference type="GO" id="GO:0005525">
    <property type="term" value="F:GTP binding"/>
    <property type="evidence" value="ECO:0007669"/>
    <property type="project" value="UniProtKB-KW"/>
</dbReference>
<dbReference type="Pfam" id="PF00009">
    <property type="entry name" value="GTP_EFTU"/>
    <property type="match status" value="1"/>
</dbReference>
<dbReference type="Pfam" id="PF22042">
    <property type="entry name" value="EF-G_D2"/>
    <property type="match status" value="1"/>
</dbReference>
<dbReference type="FunFam" id="3.40.50.10050:FF:000001">
    <property type="entry name" value="Translation initiation factor IF-2"/>
    <property type="match status" value="1"/>
</dbReference>
<comment type="subcellular location">
    <subcellularLocation>
        <location evidence="1 10 12">Cytoplasm</location>
    </subcellularLocation>
</comment>
<feature type="compositionally biased region" description="Low complexity" evidence="13">
    <location>
        <begin position="128"/>
        <end position="140"/>
    </location>
</feature>
<dbReference type="HAMAP" id="MF_00100_B">
    <property type="entry name" value="IF_2_B"/>
    <property type="match status" value="1"/>
</dbReference>
<evidence type="ECO:0000256" key="7">
    <source>
        <dbReference type="ARBA" id="ARBA00022917"/>
    </source>
</evidence>
<accession>A0A7V5PR63</accession>
<dbReference type="NCBIfam" id="TIGR00487">
    <property type="entry name" value="IF-2"/>
    <property type="match status" value="1"/>
</dbReference>
<dbReference type="CDD" id="cd03702">
    <property type="entry name" value="IF2_mtIF2_II"/>
    <property type="match status" value="1"/>
</dbReference>
<dbReference type="InterPro" id="IPR015760">
    <property type="entry name" value="TIF_IF2"/>
</dbReference>
<dbReference type="InterPro" id="IPR023115">
    <property type="entry name" value="TIF_IF2_dom3"/>
</dbReference>
<evidence type="ECO:0000256" key="5">
    <source>
        <dbReference type="ARBA" id="ARBA00022540"/>
    </source>
</evidence>
<dbReference type="SUPFAM" id="SSF52540">
    <property type="entry name" value="P-loop containing nucleoside triphosphate hydrolases"/>
    <property type="match status" value="1"/>
</dbReference>
<dbReference type="FunFam" id="3.40.50.300:FF:000019">
    <property type="entry name" value="Translation initiation factor IF-2"/>
    <property type="match status" value="1"/>
</dbReference>
<feature type="domain" description="Tr-type G" evidence="14">
    <location>
        <begin position="397"/>
        <end position="566"/>
    </location>
</feature>
<dbReference type="PANTHER" id="PTHR43381:SF5">
    <property type="entry name" value="TR-TYPE G DOMAIN-CONTAINING PROTEIN"/>
    <property type="match status" value="1"/>
</dbReference>
<comment type="similarity">
    <text evidence="2 10 11">Belongs to the TRAFAC class translation factor GTPase superfamily. Classic translation factor GTPase family. IF-2 subfamily.</text>
</comment>